<accession>A0A9N9XP55</accession>
<feature type="compositionally biased region" description="Low complexity" evidence="1">
    <location>
        <begin position="1343"/>
        <end position="1355"/>
    </location>
</feature>
<evidence type="ECO:0000256" key="1">
    <source>
        <dbReference type="SAM" id="MobiDB-lite"/>
    </source>
</evidence>
<feature type="compositionally biased region" description="Basic residues" evidence="1">
    <location>
        <begin position="221"/>
        <end position="234"/>
    </location>
</feature>
<feature type="compositionally biased region" description="Basic and acidic residues" evidence="1">
    <location>
        <begin position="701"/>
        <end position="710"/>
    </location>
</feature>
<keyword evidence="2" id="KW-0812">Transmembrane</keyword>
<feature type="region of interest" description="Disordered" evidence="1">
    <location>
        <begin position="1"/>
        <end position="36"/>
    </location>
</feature>
<feature type="region of interest" description="Disordered" evidence="1">
    <location>
        <begin position="1107"/>
        <end position="1134"/>
    </location>
</feature>
<feature type="compositionally biased region" description="Acidic residues" evidence="1">
    <location>
        <begin position="303"/>
        <end position="316"/>
    </location>
</feature>
<feature type="compositionally biased region" description="Basic residues" evidence="1">
    <location>
        <begin position="1"/>
        <end position="14"/>
    </location>
</feature>
<dbReference type="OrthoDB" id="6784899at2759"/>
<gene>
    <name evidence="3" type="ORF">PHYEVI_LOCUS8159</name>
</gene>
<keyword evidence="2" id="KW-1133">Transmembrane helix</keyword>
<name>A0A9N9XP55_PHYSR</name>
<sequence length="1625" mass="184143">MERSSPRNRCHFQRKSPEPVQTRSKSSVNSHSSAYTGFRRTANDNLMRLNSNISEMLSESFRGIDSICTKVRECITDFNAADALQATVYNESFADEPSTEQALRKQQEDRLKYEELKERYRRYRAQRRPDGDPFDFARKSDAGNERGFSFGDAPAVETVPQETRRVEEVPVKCDPEASNDVKENYREDSVEEILALDDLPELPDVLVGEKPDEEAAAEKPRKSKGKSAKKRVRRRSLEEYAQAVKKEAQFEDFNSLKAVIQDLTERIDLLSNETLPVKCEEKPENRFETTLTEQRLNDAREEAADEEEDDEDEEEEEKKSANDPVVSLMKNISRLLGASLANALDSKTSLPNEFARLEAPDPDQEDLLLEDETQKKFLYLEQLLAKRKMDNIKTKNLLNDASDREVPESSYRSSNLRSRYSNSLYFNEKTMFKTSSKDNLNAHRKSKKINSVLTVLNYSNGSIEKLNVSETKTKPSKYKKLTENRKPKNRNLEYYKHKLDKFGGANWKQNLYKSGAIDNAGKSCSDEFGFEREASLVSFPNTESSKSETSVDFNRKSTKSGPKRAYGDAKTAHSDYEDDIRSDESEISADRVPVFGVANSENKSKGKGNWIKSKDVQMPFTHWNHLDILDDLTHKDLLPLCSEYPRKDVSLEEKSQEPNKDIQNTYLWKMVYEQEENDNVWNKLIQPTVEGGKNKSNTGEHPQDSPDNKTFKKQKSKRRTIEKLAPYMFDPKEESSRANQSLIVMPITVQYSNPPQIVKHNVNEEPDVLPSVVGTSRRIKTSRLEQQQAAREALSDREWSKQRKTKKKNNGNTSSPRTNDILREGANLLASSNDECAEYREKLTPQQTAYKKAIMRNLVKLKELKLKEKREERKMAGKMSAHQPKINPACVPHYTQPTIQSQNYFQRPIVQNPEKERHSARRKSFGDSKSDYERKMLSFKYSKSVGEKLVSFVNNQSPRRDLDTRHNTVPTNDSPRSPPDLDPKDMVMQLQNLKKEDGCVLSSIQKAVDVIENKMIDLLDAPSDLNFDAFDVMESEIKQVLDIMKVDARNPERLDGELKLEENLQKMSMQLFSKLESLLDSGSEYKEVTSGSEVVEEAIQLERPSSMTTLVSETKHRDSRQPKRISRVRSDAKTAPIAAPCDVETAKMGEEIATNEHIFDRREDVDADAGDFERFERHSNAFDTPKEEELGEEEAFWDTAEQLQRLNDILQDTDEPEFAPLQRQCATTNLDTVRRPDPLVPDDLTDSIMNLRDGRSKKTEEDDDDEEDKEDLGSDVESIDSDDFLTPSHTEFNYVCRDDEFLTPPEEAAAHSIDVPSIETPAEDENDVDEDEEEDLSTVNEASRGSDGSSSNFSDQVNDMIKTVEDIYTRLDRIQKHKNQCDETPEGGRMQLVKPYQTAVVALEPAPASYENVLNFLESLSDGAATGEVHSARFVTRLRYLTKPSCLRTNANGEPKKKVSFLVTQRPRAALQPPSIRRSWGGRSPAIGALKASPSLHNILRFLDALIEIGAEEETTPTRRSAANDLKIVELDGNDGTVDEIGLSEDLGGSPAVLSETFEGLGTSDGSFGCLGTPVVCERISPVGGLVTTAGFLARCKSKVVVLKSLYAFVYLLVFTALNMGYKCY</sequence>
<proteinExistence type="predicted"/>
<reference evidence="3" key="1">
    <citation type="submission" date="2022-01" db="EMBL/GenBank/DDBJ databases">
        <authorList>
            <person name="King R."/>
        </authorList>
    </citation>
    <scope>NUCLEOTIDE SEQUENCE</scope>
</reference>
<feature type="compositionally biased region" description="Polar residues" evidence="1">
    <location>
        <begin position="19"/>
        <end position="35"/>
    </location>
</feature>
<feature type="region of interest" description="Disordered" evidence="1">
    <location>
        <begin position="954"/>
        <end position="983"/>
    </location>
</feature>
<dbReference type="Proteomes" id="UP001153712">
    <property type="component" value="Chromosome 5"/>
</dbReference>
<evidence type="ECO:0000256" key="2">
    <source>
        <dbReference type="SAM" id="Phobius"/>
    </source>
</evidence>
<feature type="region of interest" description="Disordered" evidence="1">
    <location>
        <begin position="781"/>
        <end position="821"/>
    </location>
</feature>
<dbReference type="EMBL" id="OU900098">
    <property type="protein sequence ID" value="CAG9861833.1"/>
    <property type="molecule type" value="Genomic_DNA"/>
</dbReference>
<evidence type="ECO:0000313" key="3">
    <source>
        <dbReference type="EMBL" id="CAG9861833.1"/>
    </source>
</evidence>
<feature type="transmembrane region" description="Helical" evidence="2">
    <location>
        <begin position="1605"/>
        <end position="1622"/>
    </location>
</feature>
<feature type="region of interest" description="Disordered" evidence="1">
    <location>
        <begin position="539"/>
        <end position="579"/>
    </location>
</feature>
<keyword evidence="2" id="KW-0472">Membrane</keyword>
<feature type="region of interest" description="Disordered" evidence="1">
    <location>
        <begin position="1223"/>
        <end position="1287"/>
    </location>
</feature>
<feature type="compositionally biased region" description="Acidic residues" evidence="1">
    <location>
        <begin position="1261"/>
        <end position="1283"/>
    </location>
</feature>
<feature type="compositionally biased region" description="Basic residues" evidence="1">
    <location>
        <begin position="711"/>
        <end position="720"/>
    </location>
</feature>
<feature type="region of interest" description="Disordered" evidence="1">
    <location>
        <begin position="280"/>
        <end position="323"/>
    </location>
</feature>
<evidence type="ECO:0000313" key="4">
    <source>
        <dbReference type="Proteomes" id="UP001153712"/>
    </source>
</evidence>
<feature type="compositionally biased region" description="Acidic residues" evidence="1">
    <location>
        <begin position="1321"/>
        <end position="1336"/>
    </location>
</feature>
<feature type="compositionally biased region" description="Polar residues" evidence="1">
    <location>
        <begin position="539"/>
        <end position="552"/>
    </location>
</feature>
<keyword evidence="4" id="KW-1185">Reference proteome</keyword>
<feature type="region of interest" description="Disordered" evidence="1">
    <location>
        <begin position="201"/>
        <end position="234"/>
    </location>
</feature>
<feature type="region of interest" description="Disordered" evidence="1">
    <location>
        <begin position="1310"/>
        <end position="1357"/>
    </location>
</feature>
<feature type="region of interest" description="Disordered" evidence="1">
    <location>
        <begin position="689"/>
        <end position="724"/>
    </location>
</feature>
<protein>
    <submittedName>
        <fullName evidence="3">Uncharacterized protein</fullName>
    </submittedName>
</protein>
<organism evidence="3 4">
    <name type="scientific">Phyllotreta striolata</name>
    <name type="common">Striped flea beetle</name>
    <name type="synonym">Crioceris striolata</name>
    <dbReference type="NCBI Taxonomy" id="444603"/>
    <lineage>
        <taxon>Eukaryota</taxon>
        <taxon>Metazoa</taxon>
        <taxon>Ecdysozoa</taxon>
        <taxon>Arthropoda</taxon>
        <taxon>Hexapoda</taxon>
        <taxon>Insecta</taxon>
        <taxon>Pterygota</taxon>
        <taxon>Neoptera</taxon>
        <taxon>Endopterygota</taxon>
        <taxon>Coleoptera</taxon>
        <taxon>Polyphaga</taxon>
        <taxon>Cucujiformia</taxon>
        <taxon>Chrysomeloidea</taxon>
        <taxon>Chrysomelidae</taxon>
        <taxon>Galerucinae</taxon>
        <taxon>Alticini</taxon>
        <taxon>Phyllotreta</taxon>
    </lineage>
</organism>
<feature type="compositionally biased region" description="Basic and acidic residues" evidence="1">
    <location>
        <begin position="565"/>
        <end position="575"/>
    </location>
</feature>